<dbReference type="Proteomes" id="UP000184346">
    <property type="component" value="Unassembled WGS sequence"/>
</dbReference>
<organism evidence="1 2">
    <name type="scientific">Modicisalibacter ilicicola DSM 19980</name>
    <dbReference type="NCBI Taxonomy" id="1121942"/>
    <lineage>
        <taxon>Bacteria</taxon>
        <taxon>Pseudomonadati</taxon>
        <taxon>Pseudomonadota</taxon>
        <taxon>Gammaproteobacteria</taxon>
        <taxon>Oceanospirillales</taxon>
        <taxon>Halomonadaceae</taxon>
        <taxon>Modicisalibacter</taxon>
    </lineage>
</organism>
<name>A0A1M4Y1A3_9GAMM</name>
<keyword evidence="2" id="KW-1185">Reference proteome</keyword>
<reference evidence="1 2" key="1">
    <citation type="submission" date="2016-11" db="EMBL/GenBank/DDBJ databases">
        <authorList>
            <person name="Jaros S."/>
            <person name="Januszkiewicz K."/>
            <person name="Wedrychowicz H."/>
        </authorList>
    </citation>
    <scope>NUCLEOTIDE SEQUENCE [LARGE SCALE GENOMIC DNA]</scope>
    <source>
        <strain evidence="1 2">DSM 19980</strain>
    </source>
</reference>
<dbReference type="EMBL" id="FQUJ01000006">
    <property type="protein sequence ID" value="SHE99353.1"/>
    <property type="molecule type" value="Genomic_DNA"/>
</dbReference>
<proteinExistence type="predicted"/>
<sequence>MTHSTISLPDLDAQVINGAAQHSLNLARNSLGFLEGLIAMNVDRERLEVSTEELVAQLQVILHFLDDGLGNAQHITDFLKENAK</sequence>
<accession>A0A1M4Y1A3</accession>
<evidence type="ECO:0000313" key="2">
    <source>
        <dbReference type="Proteomes" id="UP000184346"/>
    </source>
</evidence>
<protein>
    <submittedName>
        <fullName evidence="1">Uncharacterized protein</fullName>
    </submittedName>
</protein>
<gene>
    <name evidence="1" type="ORF">SAMN02745148_01541</name>
</gene>
<dbReference type="STRING" id="1121942.SAMN02745148_01541"/>
<evidence type="ECO:0000313" key="1">
    <source>
        <dbReference type="EMBL" id="SHE99353.1"/>
    </source>
</evidence>
<dbReference type="AlphaFoldDB" id="A0A1M4Y1A3"/>
<dbReference type="RefSeq" id="WP_072821434.1">
    <property type="nucleotide sequence ID" value="NZ_FQUJ01000006.1"/>
</dbReference>